<dbReference type="Proteomes" id="UP000095332">
    <property type="component" value="Unassembled WGS sequence"/>
</dbReference>
<dbReference type="EMBL" id="CZBM01000018">
    <property type="protein sequence ID" value="CUQ51504.1"/>
    <property type="molecule type" value="Genomic_DNA"/>
</dbReference>
<name>A0A174WW54_PARDI</name>
<proteinExistence type="predicted"/>
<evidence type="ECO:0000313" key="1">
    <source>
        <dbReference type="EMBL" id="CUQ51504.1"/>
    </source>
</evidence>
<evidence type="ECO:0000313" key="2">
    <source>
        <dbReference type="Proteomes" id="UP000095332"/>
    </source>
</evidence>
<protein>
    <submittedName>
        <fullName evidence="1">Uncharacterized protein</fullName>
    </submittedName>
</protein>
<organism evidence="1 2">
    <name type="scientific">Parabacteroides distasonis</name>
    <dbReference type="NCBI Taxonomy" id="823"/>
    <lineage>
        <taxon>Bacteria</taxon>
        <taxon>Pseudomonadati</taxon>
        <taxon>Bacteroidota</taxon>
        <taxon>Bacteroidia</taxon>
        <taxon>Bacteroidales</taxon>
        <taxon>Tannerellaceae</taxon>
        <taxon>Parabacteroides</taxon>
    </lineage>
</organism>
<reference evidence="1 2" key="1">
    <citation type="submission" date="2015-09" db="EMBL/GenBank/DDBJ databases">
        <authorList>
            <consortium name="Pathogen Informatics"/>
        </authorList>
    </citation>
    <scope>NUCLEOTIDE SEQUENCE [LARGE SCALE GENOMIC DNA]</scope>
    <source>
        <strain evidence="1 2">2789STDY5834948</strain>
    </source>
</reference>
<dbReference type="AlphaFoldDB" id="A0A174WW54"/>
<accession>A0A174WW54</accession>
<gene>
    <name evidence="1" type="ORF">ERS852560_03643</name>
</gene>
<sequence length="45" mass="5369">MLHNLLTITLTCSLWISYYKNKRAWELLNITLFEALDCPKLSNRQ</sequence>